<accession>A0ABQ5JW39</accession>
<organism evidence="2 3">
    <name type="scientific">Aduncisulcus paluster</name>
    <dbReference type="NCBI Taxonomy" id="2918883"/>
    <lineage>
        <taxon>Eukaryota</taxon>
        <taxon>Metamonada</taxon>
        <taxon>Carpediemonas-like organisms</taxon>
        <taxon>Aduncisulcus</taxon>
    </lineage>
</organism>
<evidence type="ECO:0000313" key="3">
    <source>
        <dbReference type="Proteomes" id="UP001057375"/>
    </source>
</evidence>
<protein>
    <recommendedName>
        <fullName evidence="1">CN hydrolase domain-containing protein</fullName>
    </recommendedName>
</protein>
<reference evidence="2" key="1">
    <citation type="submission" date="2022-03" db="EMBL/GenBank/DDBJ databases">
        <title>Draft genome sequence of Aduncisulcus paluster, a free-living microaerophilic Fornicata.</title>
        <authorList>
            <person name="Yuyama I."/>
            <person name="Kume K."/>
            <person name="Tamura T."/>
            <person name="Inagaki Y."/>
            <person name="Hashimoto T."/>
        </authorList>
    </citation>
    <scope>NUCLEOTIDE SEQUENCE</scope>
    <source>
        <strain evidence="2">NY0171</strain>
    </source>
</reference>
<dbReference type="PANTHER" id="PTHR23088">
    <property type="entry name" value="NITRILASE-RELATED"/>
    <property type="match status" value="1"/>
</dbReference>
<dbReference type="SUPFAM" id="SSF56317">
    <property type="entry name" value="Carbon-nitrogen hydrolase"/>
    <property type="match status" value="1"/>
</dbReference>
<dbReference type="PROSITE" id="PS50263">
    <property type="entry name" value="CN_HYDROLASE"/>
    <property type="match status" value="1"/>
</dbReference>
<dbReference type="InterPro" id="IPR036526">
    <property type="entry name" value="C-N_Hydrolase_sf"/>
</dbReference>
<dbReference type="EMBL" id="BQXS01011824">
    <property type="protein sequence ID" value="GKT17167.1"/>
    <property type="molecule type" value="Genomic_DNA"/>
</dbReference>
<sequence length="318" mass="35989">MSQKLSVGLIQYDSLPNIQENIDNLSTFIPIIKKSGVSTLMLPELVFSRGNKKDSFFAADQSELCLEFSKYLSKSCNIHLLSPIIRHPSHAGSTQSNKSKLLNSLYSITPDGEIINIYDKMHMFSFSTHEGYTIRESKSFSPGSTTCKTILPGSWHCGMSICYDMRFPELYRSYMRESPVDVSVIPSCITHETGTAHWHTLTKARSIENQTYVLCPATCGVNRSTGQCAYGHSIAYDPWGKEMTGKFYKMPTPHKNPQSKLKKWIYDRQVSKIKCDMKCGLDGIEQGLWCVELDKDVISKTRRKLCVLDDAKFDTLVF</sequence>
<evidence type="ECO:0000313" key="2">
    <source>
        <dbReference type="EMBL" id="GKT17167.1"/>
    </source>
</evidence>
<evidence type="ECO:0000259" key="1">
    <source>
        <dbReference type="PROSITE" id="PS50263"/>
    </source>
</evidence>
<dbReference type="InterPro" id="IPR003010">
    <property type="entry name" value="C-N_Hydrolase"/>
</dbReference>
<name>A0ABQ5JW39_9EUKA</name>
<comment type="caution">
    <text evidence="2">The sequence shown here is derived from an EMBL/GenBank/DDBJ whole genome shotgun (WGS) entry which is preliminary data.</text>
</comment>
<dbReference type="Gene3D" id="3.60.110.10">
    <property type="entry name" value="Carbon-nitrogen hydrolase"/>
    <property type="match status" value="1"/>
</dbReference>
<keyword evidence="3" id="KW-1185">Reference proteome</keyword>
<feature type="domain" description="CN hydrolase" evidence="1">
    <location>
        <begin position="5"/>
        <end position="272"/>
    </location>
</feature>
<dbReference type="PANTHER" id="PTHR23088:SF27">
    <property type="entry name" value="DEAMINATED GLUTATHIONE AMIDASE"/>
    <property type="match status" value="1"/>
</dbReference>
<dbReference type="Proteomes" id="UP001057375">
    <property type="component" value="Unassembled WGS sequence"/>
</dbReference>
<proteinExistence type="predicted"/>
<gene>
    <name evidence="2" type="ORF">ADUPG1_011052</name>
</gene>
<dbReference type="Pfam" id="PF00795">
    <property type="entry name" value="CN_hydrolase"/>
    <property type="match status" value="1"/>
</dbReference>